<feature type="compositionally biased region" description="Low complexity" evidence="2">
    <location>
        <begin position="321"/>
        <end position="336"/>
    </location>
</feature>
<dbReference type="NCBIfam" id="TIGR01554">
    <property type="entry name" value="major_cap_HK97"/>
    <property type="match status" value="1"/>
</dbReference>
<gene>
    <name evidence="4" type="ORF">FFIC_241130</name>
</gene>
<evidence type="ECO:0000313" key="5">
    <source>
        <dbReference type="Proteomes" id="UP000253891"/>
    </source>
</evidence>
<dbReference type="InterPro" id="IPR054612">
    <property type="entry name" value="Phage_capsid-like_C"/>
</dbReference>
<accession>A0A0K8MI22</accession>
<dbReference type="Gene3D" id="3.30.2400.10">
    <property type="entry name" value="Major capsid protein gp5"/>
    <property type="match status" value="1"/>
</dbReference>
<feature type="region of interest" description="Disordered" evidence="2">
    <location>
        <begin position="298"/>
        <end position="336"/>
    </location>
</feature>
<dbReference type="InterPro" id="IPR024455">
    <property type="entry name" value="Phage_capsid"/>
</dbReference>
<evidence type="ECO:0000256" key="1">
    <source>
        <dbReference type="ARBA" id="ARBA00004328"/>
    </source>
</evidence>
<dbReference type="Proteomes" id="UP000253891">
    <property type="component" value="Unassembled WGS sequence"/>
</dbReference>
<dbReference type="OrthoDB" id="156689at2"/>
<dbReference type="SUPFAM" id="SSF56563">
    <property type="entry name" value="Major capsid protein gp5"/>
    <property type="match status" value="1"/>
</dbReference>
<dbReference type="Pfam" id="PF05065">
    <property type="entry name" value="Phage_capsid"/>
    <property type="match status" value="1"/>
</dbReference>
<evidence type="ECO:0000313" key="4">
    <source>
        <dbReference type="EMBL" id="GAO99838.1"/>
    </source>
</evidence>
<comment type="subcellular location">
    <subcellularLocation>
        <location evidence="1">Virion</location>
    </subcellularLocation>
</comment>
<feature type="domain" description="Phage capsid-like C-terminal" evidence="3">
    <location>
        <begin position="16"/>
        <end position="291"/>
    </location>
</feature>
<evidence type="ECO:0000259" key="3">
    <source>
        <dbReference type="Pfam" id="PF05065"/>
    </source>
</evidence>
<name>A0A0K8MI22_9LACO</name>
<sequence>MVQSFNPANVTTTSQVPANVQTTVLERLMGQSAVLQLAKPIDMAGQKEKSFSFMTGVSGAYWNGETQRIATGKPSLLPAKLTAQKLAVIVPVSKEYLKYSEPDFFNAVTPLIVEQFDKAIDLAVIKGVNSPYGQSLADNATKNSLTVTGDINYDNILSLEDKLYAKNIEGNAFISTLMNQPALRTAVQPNGGQYADHLYNTATGQLDGRPIVNTQSGILNRGELVYGNFDYLYYGIPGDLEVEVSTDAQLSTLTNADGSPVNLFEQDMVALKATMSIAVLPVRPDAFATINVAQSPDDVLGTVPGDGVDSTDKNAKKNTKKASASASTDASATPSK</sequence>
<keyword evidence="5" id="KW-1185">Reference proteome</keyword>
<dbReference type="STRING" id="157463.GCA_001047075_00749"/>
<protein>
    <submittedName>
        <fullName evidence="4">Phage head protein</fullName>
    </submittedName>
</protein>
<dbReference type="RefSeq" id="WP_061993219.1">
    <property type="nucleotide sequence ID" value="NZ_DF968001.1"/>
</dbReference>
<reference evidence="4 5" key="1">
    <citation type="journal article" date="2015" name="BMC Genomics">
        <title>Comparative genomics of Fructobacillus spp. and Leuconostoc spp. reveals niche-specific evolution of Fructobacillus spp.</title>
        <authorList>
            <person name="Endo A."/>
            <person name="Tanizawa Y."/>
            <person name="Tanaka N."/>
            <person name="Maeno S."/>
            <person name="Kumar H."/>
            <person name="Shiwa Y."/>
            <person name="Okada S."/>
            <person name="Yoshikawa H."/>
            <person name="Dicks L."/>
            <person name="Nakagawa J."/>
            <person name="Arita M."/>
        </authorList>
    </citation>
    <scope>NUCLEOTIDE SEQUENCE [LARGE SCALE GENOMIC DNA]</scope>
    <source>
        <strain evidence="4 5">JCM 12225</strain>
    </source>
</reference>
<dbReference type="AlphaFoldDB" id="A0A0K8MI22"/>
<proteinExistence type="predicted"/>
<organism evidence="4 5">
    <name type="scientific">Fructobacillus ficulneus</name>
    <dbReference type="NCBI Taxonomy" id="157463"/>
    <lineage>
        <taxon>Bacteria</taxon>
        <taxon>Bacillati</taxon>
        <taxon>Bacillota</taxon>
        <taxon>Bacilli</taxon>
        <taxon>Lactobacillales</taxon>
        <taxon>Lactobacillaceae</taxon>
        <taxon>Fructobacillus</taxon>
    </lineage>
</organism>
<evidence type="ECO:0000256" key="2">
    <source>
        <dbReference type="SAM" id="MobiDB-lite"/>
    </source>
</evidence>
<dbReference type="EMBL" id="DF968001">
    <property type="protein sequence ID" value="GAO99838.1"/>
    <property type="molecule type" value="Genomic_DNA"/>
</dbReference>
<dbReference type="Gene3D" id="3.30.2320.10">
    <property type="entry name" value="hypothetical protein PF0899 domain"/>
    <property type="match status" value="1"/>
</dbReference>